<organism evidence="2 3">
    <name type="scientific">Anaeramoeba flamelloides</name>
    <dbReference type="NCBI Taxonomy" id="1746091"/>
    <lineage>
        <taxon>Eukaryota</taxon>
        <taxon>Metamonada</taxon>
        <taxon>Anaeramoebidae</taxon>
        <taxon>Anaeramoeba</taxon>
    </lineage>
</organism>
<reference evidence="2" key="1">
    <citation type="submission" date="2022-08" db="EMBL/GenBank/DDBJ databases">
        <title>Novel sulphate-reducing endosymbionts in the free-living metamonad Anaeramoeba.</title>
        <authorList>
            <person name="Jerlstrom-Hultqvist J."/>
            <person name="Cepicka I."/>
            <person name="Gallot-Lavallee L."/>
            <person name="Salas-Leiva D."/>
            <person name="Curtis B.A."/>
            <person name="Zahonova K."/>
            <person name="Pipaliya S."/>
            <person name="Dacks J."/>
            <person name="Roger A.J."/>
        </authorList>
    </citation>
    <scope>NUCLEOTIDE SEQUENCE</scope>
    <source>
        <strain evidence="2">Busselton2</strain>
    </source>
</reference>
<dbReference type="AlphaFoldDB" id="A0AAV7ZAB3"/>
<evidence type="ECO:0000313" key="3">
    <source>
        <dbReference type="Proteomes" id="UP001146793"/>
    </source>
</evidence>
<feature type="region of interest" description="Disordered" evidence="1">
    <location>
        <begin position="319"/>
        <end position="341"/>
    </location>
</feature>
<feature type="compositionally biased region" description="Basic and acidic residues" evidence="1">
    <location>
        <begin position="325"/>
        <end position="341"/>
    </location>
</feature>
<accession>A0AAV7ZAB3</accession>
<dbReference type="Proteomes" id="UP001146793">
    <property type="component" value="Unassembled WGS sequence"/>
</dbReference>
<proteinExistence type="predicted"/>
<sequence length="364" mass="43333">MGSKHSQLNRKQIKHYLKNVEKHKNPCVVLDEEGNFVWVNYFARKIFCIKKKKKLKKLTLSQFRPATQPHILKETVPYLTNWYQTTIKRKKYREEVNWNYILDKENNNWTKILFTRVELRGIVLGQLIFKRINNPLSNKTETLEWKAEQSEGNISERPYYNNILLNVSSDYVSSFDNLNNINGFNNDNTEILDKISLIKNQFTKFLDEKDLIKAKILKILEESLSQILQIHHETIDILNSRIKRTGQRIEQEQSDSQSKIFQIENTLNRRFNGKATEIERKKKIILENENYREIFMKIKDILKTYGKYFIEDDNIDNSDDSINSDGKKNEGERERENDSNEKILSDEVQDILLDISELVDRFRF</sequence>
<comment type="caution">
    <text evidence="2">The sequence shown here is derived from an EMBL/GenBank/DDBJ whole genome shotgun (WGS) entry which is preliminary data.</text>
</comment>
<evidence type="ECO:0000256" key="1">
    <source>
        <dbReference type="SAM" id="MobiDB-lite"/>
    </source>
</evidence>
<evidence type="ECO:0000313" key="2">
    <source>
        <dbReference type="EMBL" id="KAJ3438983.1"/>
    </source>
</evidence>
<protein>
    <submittedName>
        <fullName evidence="2">Uncharacterized protein</fullName>
    </submittedName>
</protein>
<name>A0AAV7ZAB3_9EUKA</name>
<gene>
    <name evidence="2" type="ORF">M0812_14998</name>
</gene>
<dbReference type="EMBL" id="JANTQA010000032">
    <property type="protein sequence ID" value="KAJ3438983.1"/>
    <property type="molecule type" value="Genomic_DNA"/>
</dbReference>